<dbReference type="RefSeq" id="WP_120761151.1">
    <property type="nucleotide sequence ID" value="NZ_CP032630.1"/>
</dbReference>
<evidence type="ECO:0000259" key="1">
    <source>
        <dbReference type="PROSITE" id="PS51782"/>
    </source>
</evidence>
<name>A0A387BE99_9MICO</name>
<organism evidence="2 3">
    <name type="scientific">Protaetiibacter intestinalis</name>
    <dbReference type="NCBI Taxonomy" id="2419774"/>
    <lineage>
        <taxon>Bacteria</taxon>
        <taxon>Bacillati</taxon>
        <taxon>Actinomycetota</taxon>
        <taxon>Actinomycetes</taxon>
        <taxon>Micrococcales</taxon>
        <taxon>Microbacteriaceae</taxon>
        <taxon>Protaetiibacter</taxon>
    </lineage>
</organism>
<keyword evidence="3" id="KW-1185">Reference proteome</keyword>
<dbReference type="Pfam" id="PF01476">
    <property type="entry name" value="LysM"/>
    <property type="match status" value="1"/>
</dbReference>
<dbReference type="InterPro" id="IPR036779">
    <property type="entry name" value="LysM_dom_sf"/>
</dbReference>
<sequence>MSTVALGTAGTHPRLRLTRRGRVVVGALLATPIAAVLAVSALSPAQAGSTPSTASFDYITVASGESLWDLAAWIAPDADPREVVDDLVELNQLGSSHVQPGQRLAIPAVYSD</sequence>
<accession>A0A387BE99</accession>
<dbReference type="SMART" id="SM00257">
    <property type="entry name" value="LysM"/>
    <property type="match status" value="1"/>
</dbReference>
<dbReference type="Proteomes" id="UP000278886">
    <property type="component" value="Chromosome"/>
</dbReference>
<protein>
    <submittedName>
        <fullName evidence="2">LysM peptidoglycan-binding domain-containing protein</fullName>
    </submittedName>
</protein>
<dbReference type="EMBL" id="CP032630">
    <property type="protein sequence ID" value="AYF96800.1"/>
    <property type="molecule type" value="Genomic_DNA"/>
</dbReference>
<evidence type="ECO:0000313" key="3">
    <source>
        <dbReference type="Proteomes" id="UP000278886"/>
    </source>
</evidence>
<reference evidence="3" key="1">
    <citation type="submission" date="2018-09" db="EMBL/GenBank/DDBJ databases">
        <title>Genome sequencing of strain 2DFWR-13.</title>
        <authorList>
            <person name="Heo J."/>
            <person name="Kim S.-J."/>
            <person name="Kwon S.-W."/>
        </authorList>
    </citation>
    <scope>NUCLEOTIDE SEQUENCE [LARGE SCALE GENOMIC DNA]</scope>
    <source>
        <strain evidence="3">2DFWR-13</strain>
    </source>
</reference>
<dbReference type="OrthoDB" id="5084290at2"/>
<dbReference type="SUPFAM" id="SSF54106">
    <property type="entry name" value="LysM domain"/>
    <property type="match status" value="1"/>
</dbReference>
<evidence type="ECO:0000313" key="2">
    <source>
        <dbReference type="EMBL" id="AYF96800.1"/>
    </source>
</evidence>
<dbReference type="Gene3D" id="3.10.350.10">
    <property type="entry name" value="LysM domain"/>
    <property type="match status" value="1"/>
</dbReference>
<gene>
    <name evidence="2" type="ORF">D7I47_00030</name>
</gene>
<dbReference type="InterPro" id="IPR018392">
    <property type="entry name" value="LysM"/>
</dbReference>
<dbReference type="KEGG" id="lyd:D7I47_00030"/>
<dbReference type="AlphaFoldDB" id="A0A387BE99"/>
<dbReference type="PROSITE" id="PS51782">
    <property type="entry name" value="LYSM"/>
    <property type="match status" value="1"/>
</dbReference>
<proteinExistence type="predicted"/>
<feature type="domain" description="LysM" evidence="1">
    <location>
        <begin position="57"/>
        <end position="106"/>
    </location>
</feature>